<feature type="transmembrane region" description="Helical" evidence="8">
    <location>
        <begin position="115"/>
        <end position="133"/>
    </location>
</feature>
<keyword evidence="4 8" id="KW-0812">Transmembrane</keyword>
<dbReference type="InterPro" id="IPR036259">
    <property type="entry name" value="MFS_trans_sf"/>
</dbReference>
<proteinExistence type="inferred from homology"/>
<feature type="transmembrane region" description="Helical" evidence="8">
    <location>
        <begin position="205"/>
        <end position="224"/>
    </location>
</feature>
<evidence type="ECO:0000259" key="9">
    <source>
        <dbReference type="PROSITE" id="PS50850"/>
    </source>
</evidence>
<name>A0A177FDB1_9EURO</name>
<feature type="transmembrane region" description="Helical" evidence="8">
    <location>
        <begin position="173"/>
        <end position="193"/>
    </location>
</feature>
<dbReference type="PANTHER" id="PTHR23501">
    <property type="entry name" value="MAJOR FACILITATOR SUPERFAMILY"/>
    <property type="match status" value="1"/>
</dbReference>
<dbReference type="InterPro" id="IPR020846">
    <property type="entry name" value="MFS_dom"/>
</dbReference>
<evidence type="ECO:0000313" key="11">
    <source>
        <dbReference type="Proteomes" id="UP000077002"/>
    </source>
</evidence>
<accession>A0A177FDB1</accession>
<dbReference type="InterPro" id="IPR053791">
    <property type="entry name" value="MFS_Tri12-like"/>
</dbReference>
<dbReference type="OrthoDB" id="4139357at2759"/>
<gene>
    <name evidence="10" type="ORF">AYO21_03411</name>
</gene>
<feature type="transmembrane region" description="Helical" evidence="8">
    <location>
        <begin position="540"/>
        <end position="558"/>
    </location>
</feature>
<evidence type="ECO:0000256" key="3">
    <source>
        <dbReference type="ARBA" id="ARBA00022448"/>
    </source>
</evidence>
<dbReference type="SUPFAM" id="SSF103473">
    <property type="entry name" value="MFS general substrate transporter"/>
    <property type="match status" value="1"/>
</dbReference>
<dbReference type="CDD" id="cd06179">
    <property type="entry name" value="MFS_TRI12_like"/>
    <property type="match status" value="1"/>
</dbReference>
<feature type="transmembrane region" description="Helical" evidence="8">
    <location>
        <begin position="245"/>
        <end position="267"/>
    </location>
</feature>
<feature type="transmembrane region" description="Helical" evidence="8">
    <location>
        <begin position="49"/>
        <end position="72"/>
    </location>
</feature>
<evidence type="ECO:0000256" key="6">
    <source>
        <dbReference type="ARBA" id="ARBA00023136"/>
    </source>
</evidence>
<evidence type="ECO:0000256" key="7">
    <source>
        <dbReference type="SAM" id="MobiDB-lite"/>
    </source>
</evidence>
<evidence type="ECO:0000256" key="1">
    <source>
        <dbReference type="ARBA" id="ARBA00004141"/>
    </source>
</evidence>
<organism evidence="10 11">
    <name type="scientific">Fonsecaea monophora</name>
    <dbReference type="NCBI Taxonomy" id="254056"/>
    <lineage>
        <taxon>Eukaryota</taxon>
        <taxon>Fungi</taxon>
        <taxon>Dikarya</taxon>
        <taxon>Ascomycota</taxon>
        <taxon>Pezizomycotina</taxon>
        <taxon>Eurotiomycetes</taxon>
        <taxon>Chaetothyriomycetidae</taxon>
        <taxon>Chaetothyriales</taxon>
        <taxon>Herpotrichiellaceae</taxon>
        <taxon>Fonsecaea</taxon>
    </lineage>
</organism>
<feature type="transmembrane region" description="Helical" evidence="8">
    <location>
        <begin position="411"/>
        <end position="431"/>
    </location>
</feature>
<dbReference type="PROSITE" id="PS50850">
    <property type="entry name" value="MFS"/>
    <property type="match status" value="1"/>
</dbReference>
<keyword evidence="5 8" id="KW-1133">Transmembrane helix</keyword>
<dbReference type="GO" id="GO:0005886">
    <property type="term" value="C:plasma membrane"/>
    <property type="evidence" value="ECO:0007669"/>
    <property type="project" value="TreeGrafter"/>
</dbReference>
<keyword evidence="6 8" id="KW-0472">Membrane</keyword>
<feature type="transmembrane region" description="Helical" evidence="8">
    <location>
        <begin position="139"/>
        <end position="161"/>
    </location>
</feature>
<comment type="subcellular location">
    <subcellularLocation>
        <location evidence="1">Membrane</location>
        <topology evidence="1">Multi-pass membrane protein</topology>
    </subcellularLocation>
</comment>
<dbReference type="PANTHER" id="PTHR23501:SF102">
    <property type="entry name" value="DRUG TRANSPORTER, PUTATIVE (AFU_ORTHOLOGUE AFUA_3G08530)-RELATED"/>
    <property type="match status" value="1"/>
</dbReference>
<evidence type="ECO:0000256" key="8">
    <source>
        <dbReference type="SAM" id="Phobius"/>
    </source>
</evidence>
<reference evidence="10 11" key="1">
    <citation type="submission" date="2016-03" db="EMBL/GenBank/DDBJ databases">
        <title>Draft genome sequence of the Fonsecaea monophora CBS 269.37.</title>
        <authorList>
            <person name="Bombassaro A."/>
            <person name="Vinicius W.A."/>
            <person name="De Hoog S."/>
            <person name="Sun J."/>
            <person name="Souza E.M."/>
            <person name="Raittz R.T."/>
            <person name="Costa F."/>
            <person name="Leao A.C."/>
            <person name="Tadra-Sfeir M.Z."/>
            <person name="Baura V."/>
            <person name="Balsanelli E."/>
            <person name="Pedrosa F.O."/>
            <person name="Moreno L.F."/>
            <person name="Steffens M.B."/>
            <person name="Xi L."/>
            <person name="Bocca A.L."/>
            <person name="Felipe M.S."/>
            <person name="Teixeira M."/>
            <person name="Telles Filho F.Q."/>
            <person name="Azevedo C.M."/>
            <person name="Gomes R."/>
            <person name="Vicente V.A."/>
        </authorList>
    </citation>
    <scope>NUCLEOTIDE SEQUENCE [LARGE SCALE GENOMIC DNA]</scope>
    <source>
        <strain evidence="10 11">CBS 269.37</strain>
    </source>
</reference>
<feature type="transmembrane region" description="Helical" evidence="8">
    <location>
        <begin position="357"/>
        <end position="376"/>
    </location>
</feature>
<feature type="transmembrane region" description="Helical" evidence="8">
    <location>
        <begin position="443"/>
        <end position="467"/>
    </location>
</feature>
<evidence type="ECO:0000256" key="5">
    <source>
        <dbReference type="ARBA" id="ARBA00022989"/>
    </source>
</evidence>
<dbReference type="InterPro" id="IPR010573">
    <property type="entry name" value="MFS_Str1/Tri12-like"/>
</dbReference>
<dbReference type="Pfam" id="PF06609">
    <property type="entry name" value="TRI12"/>
    <property type="match status" value="1"/>
</dbReference>
<dbReference type="EMBL" id="LVKK01000017">
    <property type="protein sequence ID" value="OAG42243.1"/>
    <property type="molecule type" value="Genomic_DNA"/>
</dbReference>
<dbReference type="RefSeq" id="XP_022514195.1">
    <property type="nucleotide sequence ID" value="XM_022653385.1"/>
</dbReference>
<evidence type="ECO:0000256" key="2">
    <source>
        <dbReference type="ARBA" id="ARBA00007520"/>
    </source>
</evidence>
<comment type="similarity">
    <text evidence="2">Belongs to the major facilitator superfamily. TCR/Tet family.</text>
</comment>
<protein>
    <recommendedName>
        <fullName evidence="9">Major facilitator superfamily (MFS) profile domain-containing protein</fullName>
    </recommendedName>
</protein>
<dbReference type="Proteomes" id="UP000077002">
    <property type="component" value="Unassembled WGS sequence"/>
</dbReference>
<sequence>MDSKIDYTQQEELTHGDNPNHVSEKATPLRSSREDNLTWREVFTWRVNLSILFLGIAYAQTIGFILFCSILVSEYQKSFGAASNATWIPISHITAATVVFSIWGRWSDIVGRRYVFLAANVFSVVGSVVGATASSSNQMIAAGVLSGIANGANQLSTAAMLELVPNQFKPYVMGFWALSGLPLQFAPLISGSFIADYGVGWKGCWWLMLAIAATTFIGLLLVYFPPKGEEMDQNEELKHGFKYELMHFDWFGVILLAGSLVSILLGLQWGGQQYPWDSARVITCIVVGGVGLVALAYWEYLSIPKIPLVSMELIKMGRAFVIPCTTIAFSAMGYYSMNIIWPIMISALFTTSARTASYYQMASPSATLAAAFVYAPIAKRVKHYRWQIVFWSLFQGAFTAAMAASDKDSRVMSTVFVCLIGVGLTGLQLNAQLCFTTQIPPRLLGSAFGLSGCFRQFVGSIASAVYITCLQNELKSNLPKKVTPAALGAGLPQSSLPSLFGAISSGDPSAFAAVSGATPSVLAAVTDAAKEAYSESFKTVFLVSIAFASVCTLSSIFIKSFGTENTDNHITLKVKVVGEDEAEKVTIRKLDL</sequence>
<evidence type="ECO:0000313" key="10">
    <source>
        <dbReference type="EMBL" id="OAG42243.1"/>
    </source>
</evidence>
<keyword evidence="3" id="KW-0813">Transport</keyword>
<feature type="transmembrane region" description="Helical" evidence="8">
    <location>
        <begin position="319"/>
        <end position="337"/>
    </location>
</feature>
<keyword evidence="11" id="KW-1185">Reference proteome</keyword>
<evidence type="ECO:0000256" key="4">
    <source>
        <dbReference type="ARBA" id="ARBA00022692"/>
    </source>
</evidence>
<feature type="domain" description="Major facilitator superfamily (MFS) profile" evidence="9">
    <location>
        <begin position="47"/>
        <end position="563"/>
    </location>
</feature>
<dbReference type="Gene3D" id="1.20.1250.20">
    <property type="entry name" value="MFS general substrate transporter like domains"/>
    <property type="match status" value="1"/>
</dbReference>
<comment type="caution">
    <text evidence="10">The sequence shown here is derived from an EMBL/GenBank/DDBJ whole genome shotgun (WGS) entry which is preliminary data.</text>
</comment>
<feature type="compositionally biased region" description="Polar residues" evidence="7">
    <location>
        <begin position="1"/>
        <end position="11"/>
    </location>
</feature>
<dbReference type="AlphaFoldDB" id="A0A177FDB1"/>
<dbReference type="GO" id="GO:0022857">
    <property type="term" value="F:transmembrane transporter activity"/>
    <property type="evidence" value="ECO:0007669"/>
    <property type="project" value="InterPro"/>
</dbReference>
<feature type="transmembrane region" description="Helical" evidence="8">
    <location>
        <begin position="84"/>
        <end position="103"/>
    </location>
</feature>
<feature type="region of interest" description="Disordered" evidence="7">
    <location>
        <begin position="1"/>
        <end position="28"/>
    </location>
</feature>
<feature type="transmembrane region" description="Helical" evidence="8">
    <location>
        <begin position="279"/>
        <end position="298"/>
    </location>
</feature>
<dbReference type="GeneID" id="34598582"/>